<proteinExistence type="predicted"/>
<evidence type="ECO:0000313" key="2">
    <source>
        <dbReference type="Proteomes" id="UP001168823"/>
    </source>
</evidence>
<organism evidence="1 2">
    <name type="scientific">Mycolicibacterium arseniciresistens</name>
    <dbReference type="NCBI Taxonomy" id="3062257"/>
    <lineage>
        <taxon>Bacteria</taxon>
        <taxon>Bacillati</taxon>
        <taxon>Actinomycetota</taxon>
        <taxon>Actinomycetes</taxon>
        <taxon>Mycobacteriales</taxon>
        <taxon>Mycobacteriaceae</taxon>
        <taxon>Mycolicibacterium</taxon>
    </lineage>
</organism>
<protein>
    <submittedName>
        <fullName evidence="1">Uncharacterized protein</fullName>
    </submittedName>
</protein>
<dbReference type="RefSeq" id="WP_302914969.1">
    <property type="nucleotide sequence ID" value="NZ_JAUMSQ010000123.1"/>
</dbReference>
<dbReference type="InterPro" id="IPR011044">
    <property type="entry name" value="Quino_amine_DH_bsu"/>
</dbReference>
<accession>A0ABT8ULW0</accession>
<sequence length="348" mass="36317">MMVRTLLAGLASTALLVACQAPQSEPETRGPMLAFRAANEIGLAQGGTVLATEPGDFAATGEPILTEDGRFVFARNDGRLAVLDTESTYPRTIEVPVGPWVGTGGGSTVVWVEEPDRLMQLDLAVADPAPTLRRTLDLPATVAPSGPPLLVASRGDTAVVARAESQPPPSNGPHILYSVRADEPPKPLGDTNANTPIERAVISPDGDSLAYAVFRESGGGCGSAALTIVSLNDAAPRTINVGSRDPMVGDRVLYLWWTGITPELSHVEWNCADPEIRRMPTVSEVRGMSLYPALQGAALQILDVGPGITATLEPSALMGGEPVGLLIVDDKGEKTPVHTDVSAVAPVS</sequence>
<reference evidence="1" key="1">
    <citation type="submission" date="2023-07" db="EMBL/GenBank/DDBJ databases">
        <title>Mycolicibacterium sp. nov., a novel bacterial species.</title>
        <authorList>
            <person name="Cao Y."/>
        </authorList>
    </citation>
    <scope>NUCLEOTIDE SEQUENCE</scope>
    <source>
        <strain evidence="1">KC 300</strain>
    </source>
</reference>
<dbReference type="SUPFAM" id="SSF50969">
    <property type="entry name" value="YVTN repeat-like/Quinoprotein amine dehydrogenase"/>
    <property type="match status" value="1"/>
</dbReference>
<gene>
    <name evidence="1" type="ORF">Q2100_16590</name>
</gene>
<dbReference type="PROSITE" id="PS51257">
    <property type="entry name" value="PROKAR_LIPOPROTEIN"/>
    <property type="match status" value="1"/>
</dbReference>
<evidence type="ECO:0000313" key="1">
    <source>
        <dbReference type="EMBL" id="MDO3637363.1"/>
    </source>
</evidence>
<dbReference type="Proteomes" id="UP001168823">
    <property type="component" value="Unassembled WGS sequence"/>
</dbReference>
<comment type="caution">
    <text evidence="1">The sequence shown here is derived from an EMBL/GenBank/DDBJ whole genome shotgun (WGS) entry which is preliminary data.</text>
</comment>
<name>A0ABT8ULW0_9MYCO</name>
<dbReference type="EMBL" id="JAUMSQ010000123">
    <property type="protein sequence ID" value="MDO3637363.1"/>
    <property type="molecule type" value="Genomic_DNA"/>
</dbReference>
<keyword evidence="2" id="KW-1185">Reference proteome</keyword>